<protein>
    <submittedName>
        <fullName evidence="2">Terminase small subunit</fullName>
    </submittedName>
</protein>
<feature type="compositionally biased region" description="Basic and acidic residues" evidence="1">
    <location>
        <begin position="16"/>
        <end position="45"/>
    </location>
</feature>
<organism evidence="2">
    <name type="scientific">Siphoviridae sp. ctVFv13</name>
    <dbReference type="NCBI Taxonomy" id="2827576"/>
    <lineage>
        <taxon>Viruses</taxon>
        <taxon>Duplodnaviria</taxon>
        <taxon>Heunggongvirae</taxon>
        <taxon>Uroviricota</taxon>
        <taxon>Caudoviricetes</taxon>
    </lineage>
</organism>
<name>A0A8S5LQ10_9CAUD</name>
<feature type="compositionally biased region" description="Basic residues" evidence="1">
    <location>
        <begin position="46"/>
        <end position="61"/>
    </location>
</feature>
<dbReference type="EMBL" id="BK015893">
    <property type="protein sequence ID" value="DAD72030.1"/>
    <property type="molecule type" value="Genomic_DNA"/>
</dbReference>
<feature type="region of interest" description="Disordered" evidence="1">
    <location>
        <begin position="1"/>
        <end position="61"/>
    </location>
</feature>
<sequence>MATPPKRGRGRPPLTEAEKKKREKRAQKAKEEAAAKREKEREKKKQQMLNKRKSIRSQVSKKVKEQQELAITRSKMLNTGDLQSRIGDEEDKKVIGMIAAKYFGDLPNVDMNNPIEVQQRLDFFFDACIEARISPVVEWIALVLGIEWVSLKQIMAGKRRDDSLQQKYILKLILQMQSMWAYNGMYGQENPAEWIFRAKNYFGMKDNVEVTVAPPEQPLGDAQSAEQLAQKYQTALPKGIDVEFKEVQTEVVEND</sequence>
<proteinExistence type="predicted"/>
<feature type="compositionally biased region" description="Basic residues" evidence="1">
    <location>
        <begin position="1"/>
        <end position="10"/>
    </location>
</feature>
<evidence type="ECO:0000313" key="2">
    <source>
        <dbReference type="EMBL" id="DAD72030.1"/>
    </source>
</evidence>
<evidence type="ECO:0000256" key="1">
    <source>
        <dbReference type="SAM" id="MobiDB-lite"/>
    </source>
</evidence>
<reference evidence="2" key="1">
    <citation type="journal article" date="2021" name="Proc. Natl. Acad. Sci. U.S.A.">
        <title>A Catalog of Tens of Thousands of Viruses from Human Metagenomes Reveals Hidden Associations with Chronic Diseases.</title>
        <authorList>
            <person name="Tisza M.J."/>
            <person name="Buck C.B."/>
        </authorList>
    </citation>
    <scope>NUCLEOTIDE SEQUENCE</scope>
    <source>
        <strain evidence="2">CtVFv13</strain>
    </source>
</reference>
<accession>A0A8S5LQ10</accession>